<dbReference type="Gene3D" id="2.40.170.20">
    <property type="entry name" value="TonB-dependent receptor, beta-barrel domain"/>
    <property type="match status" value="1"/>
</dbReference>
<comment type="similarity">
    <text evidence="10 11">Belongs to the TonB-dependent receptor family.</text>
</comment>
<keyword evidence="4 10" id="KW-0812">Transmembrane</keyword>
<keyword evidence="5 12" id="KW-0732">Signal</keyword>
<protein>
    <submittedName>
        <fullName evidence="15">TonB-dependent receptor</fullName>
    </submittedName>
</protein>
<keyword evidence="3 10" id="KW-1134">Transmembrane beta strand</keyword>
<name>A0ABQ5V1K6_9PROT</name>
<evidence type="ECO:0000313" key="16">
    <source>
        <dbReference type="Proteomes" id="UP001161390"/>
    </source>
</evidence>
<comment type="caution">
    <text evidence="15">The sequence shown here is derived from an EMBL/GenBank/DDBJ whole genome shotgun (WGS) entry which is preliminary data.</text>
</comment>
<keyword evidence="9 10" id="KW-0998">Cell outer membrane</keyword>
<gene>
    <name evidence="15" type="ORF">GCM10007854_17920</name>
</gene>
<feature type="domain" description="TonB-dependent receptor-like beta-barrel" evidence="13">
    <location>
        <begin position="271"/>
        <end position="623"/>
    </location>
</feature>
<evidence type="ECO:0000256" key="10">
    <source>
        <dbReference type="PROSITE-ProRule" id="PRU01360"/>
    </source>
</evidence>
<evidence type="ECO:0000256" key="9">
    <source>
        <dbReference type="ARBA" id="ARBA00023237"/>
    </source>
</evidence>
<dbReference type="Pfam" id="PF00593">
    <property type="entry name" value="TonB_dep_Rec_b-barrel"/>
    <property type="match status" value="1"/>
</dbReference>
<dbReference type="SUPFAM" id="SSF56935">
    <property type="entry name" value="Porins"/>
    <property type="match status" value="1"/>
</dbReference>
<feature type="chain" id="PRO_5045630757" evidence="12">
    <location>
        <begin position="21"/>
        <end position="649"/>
    </location>
</feature>
<dbReference type="InterPro" id="IPR000531">
    <property type="entry name" value="Beta-barrel_TonB"/>
</dbReference>
<dbReference type="InterPro" id="IPR036942">
    <property type="entry name" value="Beta-barrel_TonB_sf"/>
</dbReference>
<sequence>MKRILLGTAAAVSLSVPGWAQVQADVSFEWDTDCQRGNPVDYTLSEEERDYVIVCSYHGDEDWIIVTGRLGYDEGSETTSPVSFLSEHEIKTRGQQYVSELLRSLPGIAVSTSGPGAGVTQIRVRGAEANQVLVLIDGVEAANPSTGEIDLSGLRAADIVKIEVLRGEQSALYGSDAVAGVVSIVTRAGETEPQWRASVEGGTYGTFEGQISAVIPIAGAALSVNGNAFRTDGFDISGLGGEVDGAQSRSLRVGLNAVELGPVRLDGLYSFSLLDTQFDADSPFDGRLDNTDDETERRRQLARLDARFSTGSIDHKISGQWSETDTDTVGGFSSRSQGERRNISWVAGVETDRHAFTALAEYERETYRIVPNFTEPGARPQNEAAALAGDYRFSHGALTLSGSVRHDLNDLFDDATTWRVGAGYGFDWDGRLRASVGTGVKNPTLIELFGFFPGSNFTGNADLKPERSLGVSVGYEQRIGNFRASVDLFESALEDEIVTRFLPPTFAQTVANLGTESTRRGIELEAQYQTGDWTLSGAATHLDSEQDGVEEIRRPRFTGSANVTWRASDALSLSAYLDHTGTQRDTDFATFSDVTLDAFTLLGARAAWGIGDHVVLSLRGENLLDETYQEIVGYAAPGRSVFAGLALDF</sequence>
<comment type="subcellular location">
    <subcellularLocation>
        <location evidence="1 10">Cell outer membrane</location>
        <topology evidence="1 10">Multi-pass membrane protein</topology>
    </subcellularLocation>
</comment>
<dbReference type="InterPro" id="IPR037066">
    <property type="entry name" value="Plug_dom_sf"/>
</dbReference>
<evidence type="ECO:0000313" key="15">
    <source>
        <dbReference type="EMBL" id="GLQ20837.1"/>
    </source>
</evidence>
<dbReference type="CDD" id="cd01347">
    <property type="entry name" value="ligand_gated_channel"/>
    <property type="match status" value="1"/>
</dbReference>
<feature type="domain" description="TonB-dependent receptor plug" evidence="14">
    <location>
        <begin position="76"/>
        <end position="181"/>
    </location>
</feature>
<evidence type="ECO:0000256" key="8">
    <source>
        <dbReference type="ARBA" id="ARBA00023170"/>
    </source>
</evidence>
<evidence type="ECO:0000256" key="7">
    <source>
        <dbReference type="ARBA" id="ARBA00023136"/>
    </source>
</evidence>
<dbReference type="Pfam" id="PF07715">
    <property type="entry name" value="Plug"/>
    <property type="match status" value="1"/>
</dbReference>
<reference evidence="15" key="1">
    <citation type="journal article" date="2014" name="Int. J. Syst. Evol. Microbiol.">
        <title>Complete genome of a new Firmicutes species belonging to the dominant human colonic microbiota ('Ruminococcus bicirculans') reveals two chromosomes and a selective capacity to utilize plant glucans.</title>
        <authorList>
            <consortium name="NISC Comparative Sequencing Program"/>
            <person name="Wegmann U."/>
            <person name="Louis P."/>
            <person name="Goesmann A."/>
            <person name="Henrissat B."/>
            <person name="Duncan S.H."/>
            <person name="Flint H.J."/>
        </authorList>
    </citation>
    <scope>NUCLEOTIDE SEQUENCE</scope>
    <source>
        <strain evidence="15">NBRC 108216</strain>
    </source>
</reference>
<dbReference type="InterPro" id="IPR039426">
    <property type="entry name" value="TonB-dep_rcpt-like"/>
</dbReference>
<feature type="signal peptide" evidence="12">
    <location>
        <begin position="1"/>
        <end position="20"/>
    </location>
</feature>
<evidence type="ECO:0000259" key="14">
    <source>
        <dbReference type="Pfam" id="PF07715"/>
    </source>
</evidence>
<evidence type="ECO:0000256" key="4">
    <source>
        <dbReference type="ARBA" id="ARBA00022692"/>
    </source>
</evidence>
<reference evidence="15" key="2">
    <citation type="submission" date="2023-01" db="EMBL/GenBank/DDBJ databases">
        <title>Draft genome sequence of Algimonas porphyrae strain NBRC 108216.</title>
        <authorList>
            <person name="Sun Q."/>
            <person name="Mori K."/>
        </authorList>
    </citation>
    <scope>NUCLEOTIDE SEQUENCE</scope>
    <source>
        <strain evidence="15">NBRC 108216</strain>
    </source>
</reference>
<evidence type="ECO:0000256" key="11">
    <source>
        <dbReference type="RuleBase" id="RU003357"/>
    </source>
</evidence>
<keyword evidence="8 15" id="KW-0675">Receptor</keyword>
<dbReference type="PANTHER" id="PTHR30069:SF29">
    <property type="entry name" value="HEMOGLOBIN AND HEMOGLOBIN-HAPTOGLOBIN-BINDING PROTEIN 1-RELATED"/>
    <property type="match status" value="1"/>
</dbReference>
<dbReference type="EMBL" id="BSNJ01000003">
    <property type="protein sequence ID" value="GLQ20837.1"/>
    <property type="molecule type" value="Genomic_DNA"/>
</dbReference>
<dbReference type="PROSITE" id="PS52016">
    <property type="entry name" value="TONB_DEPENDENT_REC_3"/>
    <property type="match status" value="1"/>
</dbReference>
<evidence type="ECO:0000256" key="12">
    <source>
        <dbReference type="SAM" id="SignalP"/>
    </source>
</evidence>
<evidence type="ECO:0000256" key="6">
    <source>
        <dbReference type="ARBA" id="ARBA00023077"/>
    </source>
</evidence>
<evidence type="ECO:0000256" key="2">
    <source>
        <dbReference type="ARBA" id="ARBA00022448"/>
    </source>
</evidence>
<keyword evidence="2 10" id="KW-0813">Transport</keyword>
<dbReference type="InterPro" id="IPR012910">
    <property type="entry name" value="Plug_dom"/>
</dbReference>
<organism evidence="15 16">
    <name type="scientific">Algimonas porphyrae</name>
    <dbReference type="NCBI Taxonomy" id="1128113"/>
    <lineage>
        <taxon>Bacteria</taxon>
        <taxon>Pseudomonadati</taxon>
        <taxon>Pseudomonadota</taxon>
        <taxon>Alphaproteobacteria</taxon>
        <taxon>Maricaulales</taxon>
        <taxon>Robiginitomaculaceae</taxon>
        <taxon>Algimonas</taxon>
    </lineage>
</organism>
<proteinExistence type="inferred from homology"/>
<evidence type="ECO:0000256" key="1">
    <source>
        <dbReference type="ARBA" id="ARBA00004571"/>
    </source>
</evidence>
<dbReference type="Proteomes" id="UP001161390">
    <property type="component" value="Unassembled WGS sequence"/>
</dbReference>
<dbReference type="Gene3D" id="2.170.130.10">
    <property type="entry name" value="TonB-dependent receptor, plug domain"/>
    <property type="match status" value="1"/>
</dbReference>
<evidence type="ECO:0000256" key="5">
    <source>
        <dbReference type="ARBA" id="ARBA00022729"/>
    </source>
</evidence>
<dbReference type="PANTHER" id="PTHR30069">
    <property type="entry name" value="TONB-DEPENDENT OUTER MEMBRANE RECEPTOR"/>
    <property type="match status" value="1"/>
</dbReference>
<dbReference type="RefSeq" id="WP_284371842.1">
    <property type="nucleotide sequence ID" value="NZ_BSNJ01000003.1"/>
</dbReference>
<evidence type="ECO:0000259" key="13">
    <source>
        <dbReference type="Pfam" id="PF00593"/>
    </source>
</evidence>
<evidence type="ECO:0000256" key="3">
    <source>
        <dbReference type="ARBA" id="ARBA00022452"/>
    </source>
</evidence>
<keyword evidence="16" id="KW-1185">Reference proteome</keyword>
<keyword evidence="6 11" id="KW-0798">TonB box</keyword>
<keyword evidence="7 10" id="KW-0472">Membrane</keyword>
<accession>A0ABQ5V1K6</accession>